<name>A0AAW1UJN2_9CUCU</name>
<evidence type="ECO:0000259" key="13">
    <source>
        <dbReference type="PROSITE" id="PS50016"/>
    </source>
</evidence>
<dbReference type="SUPFAM" id="SSF57850">
    <property type="entry name" value="RING/U-box"/>
    <property type="match status" value="1"/>
</dbReference>
<sequence length="631" mass="71909">MGAEAGSDGAWFESKIVDILCNSHLLQPVENENDIVFLCSVLRYDYMTPFKARFHEIRPRSFYSYQFNELTEGMKILANVNLDDPKKRGLWYDVELKKISKKDVQGVAFMNADSIPVDCDLYFTNEFMRIEKPILLSDRENDLPTPPLRKYPADCTSCFDNRRRDCKKCGCHTCGKKDRPELLLLCDECDMGFHISCLNPPLEKIPDEDEWFCPGCKNDKNEIVKAGETLKNGSKRAKMPSAKQSSGRDWDNGMACAGRTKECTIVPKNHFGPIPGVDVGTLWKFRAQVSEAGIHRPLVAGIHGRSDEGAYSIVVSGGYEDDVDNGDEFEYTGAGGRDLSGNKRVNDQTCDQKLTQTNKALALSCNAKFDDVKGAESKDWKAGKPVRVVRKYGKSEYAPLDGYRYDGIYKIVKYYPEKGKSGFIVWKYLLRRDDQSPAPWTKGAPVFDIVYPPDYLELEAAKKKKQAEKALKIKNEKSPKSLKIKKDKTPNKNTLKRKQQSLFDMVGISKKPKIQNNYTLSSQCDQWIKSDVENEHHWKDCLTKLNDGKKEFFDKITEVFMCICCQELVNSPITLLCKHNVCQDCLQRSFKAEIYKCPCCRNELGKNYEIKINAVLYDILKELFPGYEKGR</sequence>
<dbReference type="GO" id="GO:0016567">
    <property type="term" value="P:protein ubiquitination"/>
    <property type="evidence" value="ECO:0007669"/>
    <property type="project" value="TreeGrafter"/>
</dbReference>
<evidence type="ECO:0000256" key="5">
    <source>
        <dbReference type="ARBA" id="ARBA00022723"/>
    </source>
</evidence>
<dbReference type="InterPro" id="IPR045134">
    <property type="entry name" value="UHRF1/2-like"/>
</dbReference>
<keyword evidence="8" id="KW-0862">Zinc</keyword>
<dbReference type="SUPFAM" id="SSF88697">
    <property type="entry name" value="PUA domain-like"/>
    <property type="match status" value="1"/>
</dbReference>
<dbReference type="Pfam" id="PF02182">
    <property type="entry name" value="SAD_SRA"/>
    <property type="match status" value="1"/>
</dbReference>
<dbReference type="SMART" id="SM00249">
    <property type="entry name" value="PHD"/>
    <property type="match status" value="1"/>
</dbReference>
<evidence type="ECO:0000256" key="4">
    <source>
        <dbReference type="ARBA" id="ARBA00022679"/>
    </source>
</evidence>
<evidence type="ECO:0000256" key="3">
    <source>
        <dbReference type="ARBA" id="ARBA00012483"/>
    </source>
</evidence>
<dbReference type="SMART" id="SM00466">
    <property type="entry name" value="SRA"/>
    <property type="match status" value="1"/>
</dbReference>
<dbReference type="Gene3D" id="2.30.30.1150">
    <property type="match status" value="1"/>
</dbReference>
<dbReference type="PANTHER" id="PTHR14140:SF45">
    <property type="entry name" value="RING-TYPE E3 UBIQUITIN TRANSFERASE"/>
    <property type="match status" value="1"/>
</dbReference>
<dbReference type="Proteomes" id="UP001431783">
    <property type="component" value="Unassembled WGS sequence"/>
</dbReference>
<comment type="pathway">
    <text evidence="2">Protein modification; protein ubiquitination.</text>
</comment>
<dbReference type="InterPro" id="IPR001841">
    <property type="entry name" value="Znf_RING"/>
</dbReference>
<dbReference type="EC" id="2.3.2.27" evidence="3"/>
<evidence type="ECO:0000259" key="14">
    <source>
        <dbReference type="PROSITE" id="PS50089"/>
    </source>
</evidence>
<dbReference type="GO" id="GO:0003677">
    <property type="term" value="F:DNA binding"/>
    <property type="evidence" value="ECO:0007669"/>
    <property type="project" value="UniProtKB-KW"/>
</dbReference>
<dbReference type="PROSITE" id="PS50016">
    <property type="entry name" value="ZF_PHD_2"/>
    <property type="match status" value="1"/>
</dbReference>
<gene>
    <name evidence="16" type="ORF">WA026_013230</name>
</gene>
<dbReference type="InterPro" id="IPR003105">
    <property type="entry name" value="SRA_YDG"/>
</dbReference>
<evidence type="ECO:0000256" key="10">
    <source>
        <dbReference type="ARBA" id="ARBA00023242"/>
    </source>
</evidence>
<evidence type="ECO:0000256" key="8">
    <source>
        <dbReference type="ARBA" id="ARBA00022833"/>
    </source>
</evidence>
<keyword evidence="6 11" id="KW-0863">Zinc-finger</keyword>
<dbReference type="CDD" id="cd15525">
    <property type="entry name" value="PHD_UHRF1_2"/>
    <property type="match status" value="1"/>
</dbReference>
<dbReference type="SUPFAM" id="SSF57903">
    <property type="entry name" value="FYVE/PHD zinc finger"/>
    <property type="match status" value="1"/>
</dbReference>
<comment type="caution">
    <text evidence="16">The sequence shown here is derived from an EMBL/GenBank/DDBJ whole genome shotgun (WGS) entry which is preliminary data.</text>
</comment>
<dbReference type="InterPro" id="IPR021991">
    <property type="entry name" value="TTD_dom"/>
</dbReference>
<dbReference type="InterPro" id="IPR015947">
    <property type="entry name" value="PUA-like_sf"/>
</dbReference>
<evidence type="ECO:0000256" key="7">
    <source>
        <dbReference type="ARBA" id="ARBA00022786"/>
    </source>
</evidence>
<evidence type="ECO:0000256" key="11">
    <source>
        <dbReference type="PROSITE-ProRule" id="PRU00175"/>
    </source>
</evidence>
<dbReference type="Gene3D" id="2.30.280.10">
    <property type="entry name" value="SRA-YDG"/>
    <property type="match status" value="1"/>
</dbReference>
<dbReference type="Pfam" id="PF00628">
    <property type="entry name" value="PHD"/>
    <property type="match status" value="1"/>
</dbReference>
<dbReference type="Pfam" id="PF12148">
    <property type="entry name" value="TTD"/>
    <property type="match status" value="1"/>
</dbReference>
<keyword evidence="7" id="KW-0833">Ubl conjugation pathway</keyword>
<keyword evidence="17" id="KW-1185">Reference proteome</keyword>
<dbReference type="InterPro" id="IPR011011">
    <property type="entry name" value="Znf_FYVE_PHD"/>
</dbReference>
<evidence type="ECO:0000313" key="16">
    <source>
        <dbReference type="EMBL" id="KAK9880899.1"/>
    </source>
</evidence>
<dbReference type="GO" id="GO:0008270">
    <property type="term" value="F:zinc ion binding"/>
    <property type="evidence" value="ECO:0007669"/>
    <property type="project" value="UniProtKB-KW"/>
</dbReference>
<dbReference type="PROSITE" id="PS51015">
    <property type="entry name" value="YDG"/>
    <property type="match status" value="1"/>
</dbReference>
<dbReference type="AlphaFoldDB" id="A0AAW1UJN2"/>
<keyword evidence="5" id="KW-0479">Metal-binding</keyword>
<dbReference type="PROSITE" id="PS50089">
    <property type="entry name" value="ZF_RING_2"/>
    <property type="match status" value="1"/>
</dbReference>
<dbReference type="InterPro" id="IPR001965">
    <property type="entry name" value="Znf_PHD"/>
</dbReference>
<keyword evidence="4" id="KW-0808">Transferase</keyword>
<dbReference type="InterPro" id="IPR036987">
    <property type="entry name" value="SRA-YDG_sf"/>
</dbReference>
<proteinExistence type="predicted"/>
<evidence type="ECO:0000313" key="17">
    <source>
        <dbReference type="Proteomes" id="UP001431783"/>
    </source>
</evidence>
<dbReference type="FunFam" id="3.30.40.10:FF:000066">
    <property type="entry name" value="E3 ubiquitin-protein ligase UHRF2 isoform X1"/>
    <property type="match status" value="1"/>
</dbReference>
<feature type="domain" description="RING-type" evidence="14">
    <location>
        <begin position="562"/>
        <end position="601"/>
    </location>
</feature>
<reference evidence="16 17" key="1">
    <citation type="submission" date="2023-03" db="EMBL/GenBank/DDBJ databases">
        <title>Genome insight into feeding habits of ladybird beetles.</title>
        <authorList>
            <person name="Li H.-S."/>
            <person name="Huang Y.-H."/>
            <person name="Pang H."/>
        </authorList>
    </citation>
    <scope>NUCLEOTIDE SEQUENCE [LARGE SCALE GENOMIC DNA]</scope>
    <source>
        <strain evidence="16">SYSU_2023b</strain>
        <tissue evidence="16">Whole body</tissue>
    </source>
</reference>
<dbReference type="PANTHER" id="PTHR14140">
    <property type="entry name" value="E3 UBIQUITIN-PROTEIN LIGASE UHRF-RELATED"/>
    <property type="match status" value="1"/>
</dbReference>
<evidence type="ECO:0000256" key="6">
    <source>
        <dbReference type="ARBA" id="ARBA00022771"/>
    </source>
</evidence>
<evidence type="ECO:0000256" key="12">
    <source>
        <dbReference type="PROSITE-ProRule" id="PRU00358"/>
    </source>
</evidence>
<evidence type="ECO:0000259" key="15">
    <source>
        <dbReference type="PROSITE" id="PS51015"/>
    </source>
</evidence>
<feature type="domain" description="PHD-type" evidence="13">
    <location>
        <begin position="168"/>
        <end position="219"/>
    </location>
</feature>
<dbReference type="EMBL" id="JARQZJ010000066">
    <property type="protein sequence ID" value="KAK9880899.1"/>
    <property type="molecule type" value="Genomic_DNA"/>
</dbReference>
<dbReference type="InterPro" id="IPR019787">
    <property type="entry name" value="Znf_PHD-finger"/>
</dbReference>
<feature type="domain" description="YDG" evidence="15">
    <location>
        <begin position="272"/>
        <end position="432"/>
    </location>
</feature>
<accession>A0AAW1UJN2</accession>
<dbReference type="GO" id="GO:0005634">
    <property type="term" value="C:nucleus"/>
    <property type="evidence" value="ECO:0007669"/>
    <property type="project" value="UniProtKB-SubCell"/>
</dbReference>
<dbReference type="GO" id="GO:0044027">
    <property type="term" value="P:negative regulation of gene expression via chromosomal CpG island methylation"/>
    <property type="evidence" value="ECO:0007669"/>
    <property type="project" value="TreeGrafter"/>
</dbReference>
<keyword evidence="10 12" id="KW-0539">Nucleus</keyword>
<evidence type="ECO:0000256" key="9">
    <source>
        <dbReference type="ARBA" id="ARBA00023125"/>
    </source>
</evidence>
<evidence type="ECO:0000256" key="1">
    <source>
        <dbReference type="ARBA" id="ARBA00000900"/>
    </source>
</evidence>
<protein>
    <recommendedName>
        <fullName evidence="3">RING-type E3 ubiquitin transferase</fullName>
        <ecNumber evidence="3">2.3.2.27</ecNumber>
    </recommendedName>
</protein>
<comment type="subcellular location">
    <subcellularLocation>
        <location evidence="12">Nucleus</location>
    </subcellularLocation>
</comment>
<dbReference type="InterPro" id="IPR013083">
    <property type="entry name" value="Znf_RING/FYVE/PHD"/>
</dbReference>
<comment type="catalytic activity">
    <reaction evidence="1">
        <text>S-ubiquitinyl-[E2 ubiquitin-conjugating enzyme]-L-cysteine + [acceptor protein]-L-lysine = [E2 ubiquitin-conjugating enzyme]-L-cysteine + N(6)-ubiquitinyl-[acceptor protein]-L-lysine.</text>
        <dbReference type="EC" id="2.3.2.27"/>
    </reaction>
</comment>
<dbReference type="Gene3D" id="3.30.40.10">
    <property type="entry name" value="Zinc/RING finger domain, C3HC4 (zinc finger)"/>
    <property type="match status" value="1"/>
</dbReference>
<keyword evidence="9" id="KW-0238">DNA-binding</keyword>
<organism evidence="16 17">
    <name type="scientific">Henosepilachna vigintioctopunctata</name>
    <dbReference type="NCBI Taxonomy" id="420089"/>
    <lineage>
        <taxon>Eukaryota</taxon>
        <taxon>Metazoa</taxon>
        <taxon>Ecdysozoa</taxon>
        <taxon>Arthropoda</taxon>
        <taxon>Hexapoda</taxon>
        <taxon>Insecta</taxon>
        <taxon>Pterygota</taxon>
        <taxon>Neoptera</taxon>
        <taxon>Endopterygota</taxon>
        <taxon>Coleoptera</taxon>
        <taxon>Polyphaga</taxon>
        <taxon>Cucujiformia</taxon>
        <taxon>Coccinelloidea</taxon>
        <taxon>Coccinellidae</taxon>
        <taxon>Epilachninae</taxon>
        <taxon>Epilachnini</taxon>
        <taxon>Henosepilachna</taxon>
    </lineage>
</organism>
<evidence type="ECO:0000256" key="2">
    <source>
        <dbReference type="ARBA" id="ARBA00004906"/>
    </source>
</evidence>
<dbReference type="GO" id="GO:0061630">
    <property type="term" value="F:ubiquitin protein ligase activity"/>
    <property type="evidence" value="ECO:0007669"/>
    <property type="project" value="UniProtKB-EC"/>
</dbReference>
<dbReference type="InterPro" id="IPR017907">
    <property type="entry name" value="Znf_RING_CS"/>
</dbReference>
<dbReference type="PROSITE" id="PS00518">
    <property type="entry name" value="ZF_RING_1"/>
    <property type="match status" value="1"/>
</dbReference>